<gene>
    <name evidence="1" type="ORF">GCM10010921_30210</name>
</gene>
<evidence type="ECO:0000313" key="1">
    <source>
        <dbReference type="EMBL" id="GGH51032.1"/>
    </source>
</evidence>
<organism evidence="1 2">
    <name type="scientific">Microbacterium album</name>
    <dbReference type="NCBI Taxonomy" id="2053191"/>
    <lineage>
        <taxon>Bacteria</taxon>
        <taxon>Bacillati</taxon>
        <taxon>Actinomycetota</taxon>
        <taxon>Actinomycetes</taxon>
        <taxon>Micrococcales</taxon>
        <taxon>Microbacteriaceae</taxon>
        <taxon>Microbacterium</taxon>
    </lineage>
</organism>
<proteinExistence type="predicted"/>
<keyword evidence="2" id="KW-1185">Reference proteome</keyword>
<evidence type="ECO:0000313" key="2">
    <source>
        <dbReference type="Proteomes" id="UP000657592"/>
    </source>
</evidence>
<name>A0A917IJD4_9MICO</name>
<comment type="caution">
    <text evidence="1">The sequence shown here is derived from an EMBL/GenBank/DDBJ whole genome shotgun (WGS) entry which is preliminary data.</text>
</comment>
<reference evidence="1" key="2">
    <citation type="submission" date="2020-09" db="EMBL/GenBank/DDBJ databases">
        <authorList>
            <person name="Sun Q."/>
            <person name="Zhou Y."/>
        </authorList>
    </citation>
    <scope>NUCLEOTIDE SEQUENCE</scope>
    <source>
        <strain evidence="1">CGMCC 1.15794</strain>
    </source>
</reference>
<accession>A0A917IJD4</accession>
<dbReference type="AlphaFoldDB" id="A0A917IJD4"/>
<dbReference type="Proteomes" id="UP000657592">
    <property type="component" value="Unassembled WGS sequence"/>
</dbReference>
<dbReference type="RefSeq" id="WP_188757231.1">
    <property type="nucleotide sequence ID" value="NZ_BMJY01000024.1"/>
</dbReference>
<protein>
    <submittedName>
        <fullName evidence="1">Uncharacterized protein</fullName>
    </submittedName>
</protein>
<sequence length="202" mass="22366">MTIVPLGDDRPGDRWDRDELPEPILLDGARRTGGIDVPPPNPSLRKGRRLVLLDAAREPERYAGRNRVRQAVLAMAPALDEEAPHIPVRRARPHGVTWAVLGANGITVALRAVDFANPEQAQRDGARALARAHEFTLTAVHDRDRRRWSLWVCLDGDVVLLAGHSWSHRPTPAACRTFHGHLTGALAWGVHEQTSRYGGPLR</sequence>
<dbReference type="EMBL" id="BMJY01000024">
    <property type="protein sequence ID" value="GGH51032.1"/>
    <property type="molecule type" value="Genomic_DNA"/>
</dbReference>
<reference evidence="1" key="1">
    <citation type="journal article" date="2014" name="Int. J. Syst. Evol. Microbiol.">
        <title>Complete genome sequence of Corynebacterium casei LMG S-19264T (=DSM 44701T), isolated from a smear-ripened cheese.</title>
        <authorList>
            <consortium name="US DOE Joint Genome Institute (JGI-PGF)"/>
            <person name="Walter F."/>
            <person name="Albersmeier A."/>
            <person name="Kalinowski J."/>
            <person name="Ruckert C."/>
        </authorList>
    </citation>
    <scope>NUCLEOTIDE SEQUENCE</scope>
    <source>
        <strain evidence="1">CGMCC 1.15794</strain>
    </source>
</reference>